<gene>
    <name evidence="2" type="ORF">ACFPM3_00135</name>
</gene>
<sequence length="162" mass="17851">MTFLDRQLIGLWDSAPYDLGAMETSEIVFLADGRGWSRFESITTELVIGRFRWHCPAPGRLELRYTWQVHGQWGRGSDGFASVDHSGPDDEVVRTGYRIAPETPRGDDAPVPTLTLDRAVEYAFTFARGPVRVSPSDDPSSDVVPYAPGPKPGPPHRPGAQS</sequence>
<reference evidence="3" key="1">
    <citation type="journal article" date="2019" name="Int. J. Syst. Evol. Microbiol.">
        <title>The Global Catalogue of Microorganisms (GCM) 10K type strain sequencing project: providing services to taxonomists for standard genome sequencing and annotation.</title>
        <authorList>
            <consortium name="The Broad Institute Genomics Platform"/>
            <consortium name="The Broad Institute Genome Sequencing Center for Infectious Disease"/>
            <person name="Wu L."/>
            <person name="Ma J."/>
        </authorList>
    </citation>
    <scope>NUCLEOTIDE SEQUENCE [LARGE SCALE GENOMIC DNA]</scope>
    <source>
        <strain evidence="3">CGMCC 4.1648</strain>
    </source>
</reference>
<keyword evidence="3" id="KW-1185">Reference proteome</keyword>
<evidence type="ECO:0000313" key="2">
    <source>
        <dbReference type="EMBL" id="MFC5020563.1"/>
    </source>
</evidence>
<comment type="caution">
    <text evidence="2">The sequence shown here is derived from an EMBL/GenBank/DDBJ whole genome shotgun (WGS) entry which is preliminary data.</text>
</comment>
<evidence type="ECO:0000313" key="3">
    <source>
        <dbReference type="Proteomes" id="UP001595829"/>
    </source>
</evidence>
<evidence type="ECO:0000256" key="1">
    <source>
        <dbReference type="SAM" id="MobiDB-lite"/>
    </source>
</evidence>
<feature type="compositionally biased region" description="Pro residues" evidence="1">
    <location>
        <begin position="147"/>
        <end position="162"/>
    </location>
</feature>
<name>A0ABV9X9K7_9ACTN</name>
<accession>A0ABV9X9K7</accession>
<dbReference type="RefSeq" id="WP_345691624.1">
    <property type="nucleotide sequence ID" value="NZ_BAABIT010000001.1"/>
</dbReference>
<feature type="compositionally biased region" description="Low complexity" evidence="1">
    <location>
        <begin position="130"/>
        <end position="146"/>
    </location>
</feature>
<organism evidence="2 3">
    <name type="scientific">Streptomyces coeruleoprunus</name>
    <dbReference type="NCBI Taxonomy" id="285563"/>
    <lineage>
        <taxon>Bacteria</taxon>
        <taxon>Bacillati</taxon>
        <taxon>Actinomycetota</taxon>
        <taxon>Actinomycetes</taxon>
        <taxon>Kitasatosporales</taxon>
        <taxon>Streptomycetaceae</taxon>
        <taxon>Streptomyces</taxon>
    </lineage>
</organism>
<dbReference type="Proteomes" id="UP001595829">
    <property type="component" value="Unassembled WGS sequence"/>
</dbReference>
<protein>
    <submittedName>
        <fullName evidence="2">Uncharacterized protein</fullName>
    </submittedName>
</protein>
<proteinExistence type="predicted"/>
<dbReference type="EMBL" id="JBHSJD010000001">
    <property type="protein sequence ID" value="MFC5020563.1"/>
    <property type="molecule type" value="Genomic_DNA"/>
</dbReference>
<feature type="region of interest" description="Disordered" evidence="1">
    <location>
        <begin position="130"/>
        <end position="162"/>
    </location>
</feature>